<keyword evidence="2" id="KW-1185">Reference proteome</keyword>
<evidence type="ECO:0000313" key="1">
    <source>
        <dbReference type="EMBL" id="MFC0389015.1"/>
    </source>
</evidence>
<dbReference type="Proteomes" id="UP001589789">
    <property type="component" value="Unassembled WGS sequence"/>
</dbReference>
<accession>A0ABV6IZF8</accession>
<proteinExistence type="predicted"/>
<gene>
    <name evidence="1" type="ORF">ACFFIC_26200</name>
</gene>
<evidence type="ECO:0000313" key="2">
    <source>
        <dbReference type="Proteomes" id="UP001589789"/>
    </source>
</evidence>
<dbReference type="RefSeq" id="WP_377055984.1">
    <property type="nucleotide sequence ID" value="NZ_JBHLVZ010000089.1"/>
</dbReference>
<protein>
    <submittedName>
        <fullName evidence="1">Uncharacterized protein</fullName>
    </submittedName>
</protein>
<dbReference type="EMBL" id="JBHLVZ010000089">
    <property type="protein sequence ID" value="MFC0389015.1"/>
    <property type="molecule type" value="Genomic_DNA"/>
</dbReference>
<sequence>MSTEVAEADFGLPTIRTPVTPGNANPFSFNLFGTLATGLFGHLDYNTEPELASMFAGASFTGTFGTDFAQGRTAPLCNDERAISSSRLPCPKLACLPLLGMGLTGES</sequence>
<comment type="caution">
    <text evidence="1">The sequence shown here is derived from an EMBL/GenBank/DDBJ whole genome shotgun (WGS) entry which is preliminary data.</text>
</comment>
<name>A0ABV6IZF8_9PROT</name>
<reference evidence="1 2" key="1">
    <citation type="submission" date="2024-09" db="EMBL/GenBank/DDBJ databases">
        <authorList>
            <person name="Sun Q."/>
            <person name="Mori K."/>
        </authorList>
    </citation>
    <scope>NUCLEOTIDE SEQUENCE [LARGE SCALE GENOMIC DNA]</scope>
    <source>
        <strain evidence="1 2">CCM 7468</strain>
    </source>
</reference>
<organism evidence="1 2">
    <name type="scientific">Muricoccus vinaceus</name>
    <dbReference type="NCBI Taxonomy" id="424704"/>
    <lineage>
        <taxon>Bacteria</taxon>
        <taxon>Pseudomonadati</taxon>
        <taxon>Pseudomonadota</taxon>
        <taxon>Alphaproteobacteria</taxon>
        <taxon>Acetobacterales</taxon>
        <taxon>Roseomonadaceae</taxon>
        <taxon>Muricoccus</taxon>
    </lineage>
</organism>